<keyword evidence="2" id="KW-1185">Reference proteome</keyword>
<accession>A0ABD0JVJ2</accession>
<dbReference type="AlphaFoldDB" id="A0ABD0JVJ2"/>
<sequence>MGTGALLKSSQRVFPNRLKGSEKSGLICTPNKSDHSLLLQPHSLTHGSIICRACQVCSSNSLTALNCPSLNTMSLLTFGAFELFEPVSRTIQHMLCTHPNFMHS</sequence>
<comment type="caution">
    <text evidence="1">The sequence shown here is derived from an EMBL/GenBank/DDBJ whole genome shotgun (WGS) entry which is preliminary data.</text>
</comment>
<name>A0ABD0JVJ2_9CAEN</name>
<evidence type="ECO:0000313" key="1">
    <source>
        <dbReference type="EMBL" id="KAK7478992.1"/>
    </source>
</evidence>
<organism evidence="1 2">
    <name type="scientific">Batillaria attramentaria</name>
    <dbReference type="NCBI Taxonomy" id="370345"/>
    <lineage>
        <taxon>Eukaryota</taxon>
        <taxon>Metazoa</taxon>
        <taxon>Spiralia</taxon>
        <taxon>Lophotrochozoa</taxon>
        <taxon>Mollusca</taxon>
        <taxon>Gastropoda</taxon>
        <taxon>Caenogastropoda</taxon>
        <taxon>Sorbeoconcha</taxon>
        <taxon>Cerithioidea</taxon>
        <taxon>Batillariidae</taxon>
        <taxon>Batillaria</taxon>
    </lineage>
</organism>
<dbReference type="Proteomes" id="UP001519460">
    <property type="component" value="Unassembled WGS sequence"/>
</dbReference>
<evidence type="ECO:0000313" key="2">
    <source>
        <dbReference type="Proteomes" id="UP001519460"/>
    </source>
</evidence>
<reference evidence="1 2" key="1">
    <citation type="journal article" date="2023" name="Sci. Data">
        <title>Genome assembly of the Korean intertidal mud-creeper Batillaria attramentaria.</title>
        <authorList>
            <person name="Patra A.K."/>
            <person name="Ho P.T."/>
            <person name="Jun S."/>
            <person name="Lee S.J."/>
            <person name="Kim Y."/>
            <person name="Won Y.J."/>
        </authorList>
    </citation>
    <scope>NUCLEOTIDE SEQUENCE [LARGE SCALE GENOMIC DNA]</scope>
    <source>
        <strain evidence="1">Wonlab-2016</strain>
    </source>
</reference>
<proteinExistence type="predicted"/>
<protein>
    <submittedName>
        <fullName evidence="1">Uncharacterized protein</fullName>
    </submittedName>
</protein>
<gene>
    <name evidence="1" type="ORF">BaRGS_00029753</name>
</gene>
<dbReference type="EMBL" id="JACVVK020000313">
    <property type="protein sequence ID" value="KAK7478992.1"/>
    <property type="molecule type" value="Genomic_DNA"/>
</dbReference>